<keyword evidence="7" id="KW-1179">Viral genome integration</keyword>
<dbReference type="GO" id="GO:0006310">
    <property type="term" value="P:DNA recombination"/>
    <property type="evidence" value="ECO:0007669"/>
    <property type="project" value="UniProtKB-KW"/>
</dbReference>
<dbReference type="GO" id="GO:0046718">
    <property type="term" value="P:symbiont entry into host cell"/>
    <property type="evidence" value="ECO:0007669"/>
    <property type="project" value="UniProtKB-KW"/>
</dbReference>
<dbReference type="InterPro" id="IPR010998">
    <property type="entry name" value="Integrase_recombinase_N"/>
</dbReference>
<keyword evidence="5" id="KW-0238">DNA-binding</keyword>
<dbReference type="EMBL" id="LR796353">
    <property type="protein sequence ID" value="CAB4139515.1"/>
    <property type="molecule type" value="Genomic_DNA"/>
</dbReference>
<dbReference type="InterPro" id="IPR050808">
    <property type="entry name" value="Phage_Integrase"/>
</dbReference>
<keyword evidence="4" id="KW-0229">DNA integration</keyword>
<proteinExistence type="inferred from homology"/>
<organism evidence="11">
    <name type="scientific">uncultured Caudovirales phage</name>
    <dbReference type="NCBI Taxonomy" id="2100421"/>
    <lineage>
        <taxon>Viruses</taxon>
        <taxon>Duplodnaviria</taxon>
        <taxon>Heunggongvirae</taxon>
        <taxon>Uroviricota</taxon>
        <taxon>Caudoviricetes</taxon>
        <taxon>Peduoviridae</taxon>
        <taxon>Maltschvirus</taxon>
        <taxon>Maltschvirus maltsch</taxon>
    </lineage>
</organism>
<dbReference type="Pfam" id="PF00589">
    <property type="entry name" value="Phage_integrase"/>
    <property type="match status" value="1"/>
</dbReference>
<name>A0A6J5LYB4_9CAUD</name>
<comment type="function">
    <text evidence="9">Integrase is necessary for integration of the phage into the host genome by site-specific recombination. In conjunction with excisionase, integrase is also necessary for excision of the prophage from the host genome.</text>
</comment>
<dbReference type="PROSITE" id="PS51898">
    <property type="entry name" value="TYR_RECOMBINASE"/>
    <property type="match status" value="1"/>
</dbReference>
<evidence type="ECO:0000256" key="2">
    <source>
        <dbReference type="ARBA" id="ARBA00016082"/>
    </source>
</evidence>
<protein>
    <recommendedName>
        <fullName evidence="2">Integrase</fullName>
    </recommendedName>
</protein>
<dbReference type="Gene3D" id="1.10.443.10">
    <property type="entry name" value="Intergrase catalytic core"/>
    <property type="match status" value="1"/>
</dbReference>
<evidence type="ECO:0000256" key="3">
    <source>
        <dbReference type="ARBA" id="ARBA00022679"/>
    </source>
</evidence>
<dbReference type="GO" id="GO:0016740">
    <property type="term" value="F:transferase activity"/>
    <property type="evidence" value="ECO:0007669"/>
    <property type="project" value="UniProtKB-KW"/>
</dbReference>
<dbReference type="InterPro" id="IPR011010">
    <property type="entry name" value="DNA_brk_join_enz"/>
</dbReference>
<dbReference type="InterPro" id="IPR002104">
    <property type="entry name" value="Integrase_catalytic"/>
</dbReference>
<dbReference type="InterPro" id="IPR025166">
    <property type="entry name" value="Integrase_DNA_bind_dom"/>
</dbReference>
<dbReference type="InterPro" id="IPR038488">
    <property type="entry name" value="Integrase_DNA-bd_sf"/>
</dbReference>
<accession>A0A6J5LYB4</accession>
<dbReference type="GO" id="GO:0015074">
    <property type="term" value="P:DNA integration"/>
    <property type="evidence" value="ECO:0007669"/>
    <property type="project" value="UniProtKB-KW"/>
</dbReference>
<evidence type="ECO:0000256" key="5">
    <source>
        <dbReference type="ARBA" id="ARBA00023125"/>
    </source>
</evidence>
<evidence type="ECO:0000256" key="8">
    <source>
        <dbReference type="ARBA" id="ARBA00023296"/>
    </source>
</evidence>
<dbReference type="GO" id="GO:0044826">
    <property type="term" value="P:viral genome integration into host DNA"/>
    <property type="evidence" value="ECO:0007669"/>
    <property type="project" value="UniProtKB-KW"/>
</dbReference>
<sequence length="408" mass="46267">MPRMRLTDSLVAKLKPTDKDKDYLWDTEVPKLCLLRNRGGTKAWVVFFVRDGKDVRVNLGTPPIVNVQEARKKALEALVAPAPAPVEVAPLKVSKTLLEVAMAYVEDRLPGKPSYEKQPRLLRRALPSWLANKPMDEVTMEDLRKVHRDLAAKSGTANSLVSLLRTVANFAMEKRWISVDPFPGRITPHPKKRRKKALNRDQYKALLEAIRERQGRDDRLQWLALEAIVLTGGRKVEMLSLRHDEINRKAQTITKTSHKTADKVGAKDLPLTPQLLDVVSRVEAWKQRFIETHPDEAHIVQRLRTSPWVFPTPGRRDSKQGYLVNVDDDAQALFDDLEAKGVLPEGFVIHHLRSAFISMAMEQGLKVEVVARMVGHADVNTTLRHYREISTDELAEGRTTISDFFGNL</sequence>
<evidence type="ECO:0000256" key="4">
    <source>
        <dbReference type="ARBA" id="ARBA00022908"/>
    </source>
</evidence>
<comment type="similarity">
    <text evidence="1">Belongs to the 'phage' integrase family.</text>
</comment>
<dbReference type="GO" id="GO:0075713">
    <property type="term" value="P:establishment of integrated proviral latency"/>
    <property type="evidence" value="ECO:0007669"/>
    <property type="project" value="UniProtKB-KW"/>
</dbReference>
<evidence type="ECO:0000256" key="7">
    <source>
        <dbReference type="ARBA" id="ARBA00023195"/>
    </source>
</evidence>
<evidence type="ECO:0000256" key="1">
    <source>
        <dbReference type="ARBA" id="ARBA00008857"/>
    </source>
</evidence>
<dbReference type="Pfam" id="PF13356">
    <property type="entry name" value="Arm-DNA-bind_3"/>
    <property type="match status" value="1"/>
</dbReference>
<dbReference type="GO" id="GO:0003677">
    <property type="term" value="F:DNA binding"/>
    <property type="evidence" value="ECO:0007669"/>
    <property type="project" value="UniProtKB-KW"/>
</dbReference>
<reference evidence="11" key="1">
    <citation type="submission" date="2020-04" db="EMBL/GenBank/DDBJ databases">
        <authorList>
            <person name="Chiriac C."/>
            <person name="Salcher M."/>
            <person name="Ghai R."/>
            <person name="Kavagutti S V."/>
        </authorList>
    </citation>
    <scope>NUCLEOTIDE SEQUENCE</scope>
</reference>
<evidence type="ECO:0000256" key="9">
    <source>
        <dbReference type="ARBA" id="ARBA00049605"/>
    </source>
</evidence>
<gene>
    <name evidence="11" type="ORF">UFOVP345_56</name>
</gene>
<dbReference type="PANTHER" id="PTHR30629:SF2">
    <property type="entry name" value="PROPHAGE INTEGRASE INTS-RELATED"/>
    <property type="match status" value="1"/>
</dbReference>
<dbReference type="SUPFAM" id="SSF56349">
    <property type="entry name" value="DNA breaking-rejoining enzymes"/>
    <property type="match status" value="1"/>
</dbReference>
<feature type="domain" description="Tyr recombinase" evidence="10">
    <location>
        <begin position="193"/>
        <end position="399"/>
    </location>
</feature>
<dbReference type="InterPro" id="IPR013762">
    <property type="entry name" value="Integrase-like_cat_sf"/>
</dbReference>
<evidence type="ECO:0000256" key="6">
    <source>
        <dbReference type="ARBA" id="ARBA00023172"/>
    </source>
</evidence>
<keyword evidence="8" id="KW-1160">Virus entry into host cell</keyword>
<keyword evidence="6" id="KW-0233">DNA recombination</keyword>
<keyword evidence="3" id="KW-0808">Transferase</keyword>
<dbReference type="Gene3D" id="1.10.150.130">
    <property type="match status" value="1"/>
</dbReference>
<evidence type="ECO:0000313" key="11">
    <source>
        <dbReference type="EMBL" id="CAB4139515.1"/>
    </source>
</evidence>
<evidence type="ECO:0000259" key="10">
    <source>
        <dbReference type="PROSITE" id="PS51898"/>
    </source>
</evidence>
<dbReference type="PANTHER" id="PTHR30629">
    <property type="entry name" value="PROPHAGE INTEGRASE"/>
    <property type="match status" value="1"/>
</dbReference>
<dbReference type="Gene3D" id="3.30.160.390">
    <property type="entry name" value="Integrase, DNA-binding domain"/>
    <property type="match status" value="1"/>
</dbReference>